<dbReference type="OrthoDB" id="8681175at2759"/>
<reference evidence="2 3" key="1">
    <citation type="submission" date="2019-09" db="EMBL/GenBank/DDBJ databases">
        <title>Bird 10,000 Genomes (B10K) Project - Family phase.</title>
        <authorList>
            <person name="Zhang G."/>
        </authorList>
    </citation>
    <scope>NUCLEOTIDE SEQUENCE [LARGE SCALE GENOMIC DNA]</scope>
    <source>
        <strain evidence="2">B10K-LSUMZ-16893</strain>
    </source>
</reference>
<feature type="non-terminal residue" evidence="2">
    <location>
        <position position="107"/>
    </location>
</feature>
<dbReference type="Pfam" id="PF15063">
    <property type="entry name" value="TC1"/>
    <property type="match status" value="1"/>
</dbReference>
<evidence type="ECO:0000313" key="3">
    <source>
        <dbReference type="Proteomes" id="UP000533954"/>
    </source>
</evidence>
<dbReference type="Proteomes" id="UP000533954">
    <property type="component" value="Unassembled WGS sequence"/>
</dbReference>
<feature type="domain" description="Arginine vasopressin-induced protein 1/transcriptional and immune response regulator" evidence="1">
    <location>
        <begin position="12"/>
        <end position="85"/>
    </location>
</feature>
<sequence length="107" mass="11833">APSAASMRAPGAMATSLRVSPSVHGARFDTALRKQAAGNIFASVGQEALQRLFRAAGDKRAEERARIVLGGEQDVEEKARALMALTQRRKDKLLQFLQLRRYSRKPR</sequence>
<keyword evidence="3" id="KW-1185">Reference proteome</keyword>
<protein>
    <submittedName>
        <fullName evidence="2">TCIM regulator</fullName>
    </submittedName>
</protein>
<proteinExistence type="predicted"/>
<dbReference type="EMBL" id="VZSX01000199">
    <property type="protein sequence ID" value="NXA42143.1"/>
    <property type="molecule type" value="Genomic_DNA"/>
</dbReference>
<comment type="caution">
    <text evidence="2">The sequence shown here is derived from an EMBL/GenBank/DDBJ whole genome shotgun (WGS) entry which is preliminary data.</text>
</comment>
<dbReference type="GO" id="GO:0005634">
    <property type="term" value="C:nucleus"/>
    <property type="evidence" value="ECO:0007669"/>
    <property type="project" value="TreeGrafter"/>
</dbReference>
<dbReference type="AlphaFoldDB" id="A0A7K7VL35"/>
<feature type="non-terminal residue" evidence="2">
    <location>
        <position position="1"/>
    </location>
</feature>
<dbReference type="GO" id="GO:0005829">
    <property type="term" value="C:cytosol"/>
    <property type="evidence" value="ECO:0007669"/>
    <property type="project" value="TreeGrafter"/>
</dbReference>
<accession>A0A7K7VL35</accession>
<name>A0A7K7VL35_EUDEL</name>
<dbReference type="GO" id="GO:0045746">
    <property type="term" value="P:negative regulation of Notch signaling pathway"/>
    <property type="evidence" value="ECO:0007669"/>
    <property type="project" value="TreeGrafter"/>
</dbReference>
<dbReference type="GO" id="GO:0005112">
    <property type="term" value="F:Notch binding"/>
    <property type="evidence" value="ECO:0007669"/>
    <property type="project" value="TreeGrafter"/>
</dbReference>
<dbReference type="InterPro" id="IPR039580">
    <property type="entry name" value="Tcim"/>
</dbReference>
<dbReference type="GO" id="GO:0002264">
    <property type="term" value="P:endothelial cell activation involved in immune response"/>
    <property type="evidence" value="ECO:0007669"/>
    <property type="project" value="TreeGrafter"/>
</dbReference>
<dbReference type="PANTHER" id="PTHR32358">
    <property type="entry name" value="TRANSCRIPTIONAL AND IMMUNE RESPONSE REGULATOR"/>
    <property type="match status" value="1"/>
</dbReference>
<organism evidence="2 3">
    <name type="scientific">Eudromia elegans</name>
    <name type="common">Elegant crested-tinamou</name>
    <dbReference type="NCBI Taxonomy" id="8805"/>
    <lineage>
        <taxon>Eukaryota</taxon>
        <taxon>Metazoa</taxon>
        <taxon>Chordata</taxon>
        <taxon>Craniata</taxon>
        <taxon>Vertebrata</taxon>
        <taxon>Euteleostomi</taxon>
        <taxon>Archelosauria</taxon>
        <taxon>Archosauria</taxon>
        <taxon>Dinosauria</taxon>
        <taxon>Saurischia</taxon>
        <taxon>Theropoda</taxon>
        <taxon>Coelurosauria</taxon>
        <taxon>Aves</taxon>
        <taxon>Palaeognathae</taxon>
        <taxon>Tinamiformes</taxon>
        <taxon>Tinamidae</taxon>
        <taxon>Eudromia</taxon>
    </lineage>
</organism>
<gene>
    <name evidence="2" type="primary">Tcim</name>
    <name evidence="2" type="ORF">EUDELE_R10998</name>
</gene>
<evidence type="ECO:0000313" key="2">
    <source>
        <dbReference type="EMBL" id="NXA42143.1"/>
    </source>
</evidence>
<dbReference type="PANTHER" id="PTHR32358:SF1">
    <property type="entry name" value="TRANSCRIPTIONAL AND IMMUNE RESPONSE REGULATOR"/>
    <property type="match status" value="1"/>
</dbReference>
<dbReference type="InterPro" id="IPR020282">
    <property type="entry name" value="Avpi1/C8orf4_dom"/>
</dbReference>
<evidence type="ECO:0000259" key="1">
    <source>
        <dbReference type="Pfam" id="PF15063"/>
    </source>
</evidence>